<accession>A0ABP6U033</accession>
<name>A0ABP6U033_9ACTN</name>
<protein>
    <submittedName>
        <fullName evidence="2">Uncharacterized protein</fullName>
    </submittedName>
</protein>
<reference evidence="3" key="1">
    <citation type="journal article" date="2019" name="Int. J. Syst. Evol. Microbiol.">
        <title>The Global Catalogue of Microorganisms (GCM) 10K type strain sequencing project: providing services to taxonomists for standard genome sequencing and annotation.</title>
        <authorList>
            <consortium name="The Broad Institute Genomics Platform"/>
            <consortium name="The Broad Institute Genome Sequencing Center for Infectious Disease"/>
            <person name="Wu L."/>
            <person name="Ma J."/>
        </authorList>
    </citation>
    <scope>NUCLEOTIDE SEQUENCE [LARGE SCALE GENOMIC DNA]</scope>
    <source>
        <strain evidence="3">JCM 4816</strain>
    </source>
</reference>
<dbReference type="EMBL" id="BAAAXF010000057">
    <property type="protein sequence ID" value="GAA3501022.1"/>
    <property type="molecule type" value="Genomic_DNA"/>
</dbReference>
<keyword evidence="3" id="KW-1185">Reference proteome</keyword>
<evidence type="ECO:0000313" key="2">
    <source>
        <dbReference type="EMBL" id="GAA3501022.1"/>
    </source>
</evidence>
<comment type="caution">
    <text evidence="2">The sequence shown here is derived from an EMBL/GenBank/DDBJ whole genome shotgun (WGS) entry which is preliminary data.</text>
</comment>
<proteinExistence type="predicted"/>
<organism evidence="2 3">
    <name type="scientific">Streptomyces prasinosporus</name>
    <dbReference type="NCBI Taxonomy" id="68256"/>
    <lineage>
        <taxon>Bacteria</taxon>
        <taxon>Bacillati</taxon>
        <taxon>Actinomycetota</taxon>
        <taxon>Actinomycetes</taxon>
        <taxon>Kitasatosporales</taxon>
        <taxon>Streptomycetaceae</taxon>
        <taxon>Streptomyces</taxon>
        <taxon>Streptomyces albogriseolus group</taxon>
    </lineage>
</organism>
<feature type="region of interest" description="Disordered" evidence="1">
    <location>
        <begin position="17"/>
        <end position="42"/>
    </location>
</feature>
<feature type="compositionally biased region" description="Basic and acidic residues" evidence="1">
    <location>
        <begin position="24"/>
        <end position="33"/>
    </location>
</feature>
<gene>
    <name evidence="2" type="ORF">GCM10019016_081290</name>
</gene>
<evidence type="ECO:0000313" key="3">
    <source>
        <dbReference type="Proteomes" id="UP001501455"/>
    </source>
</evidence>
<sequence length="42" mass="4637">MRLTDFGEKVLVTAHPYADQLDVGEGRNRKDDGDGALSTTRM</sequence>
<dbReference type="Proteomes" id="UP001501455">
    <property type="component" value="Unassembled WGS sequence"/>
</dbReference>
<evidence type="ECO:0000256" key="1">
    <source>
        <dbReference type="SAM" id="MobiDB-lite"/>
    </source>
</evidence>